<dbReference type="SUPFAM" id="SSF81606">
    <property type="entry name" value="PP2C-like"/>
    <property type="match status" value="1"/>
</dbReference>
<evidence type="ECO:0000259" key="1">
    <source>
        <dbReference type="PROSITE" id="PS51746"/>
    </source>
</evidence>
<dbReference type="PANTHER" id="PTHR47992">
    <property type="entry name" value="PROTEIN PHOSPHATASE"/>
    <property type="match status" value="1"/>
</dbReference>
<evidence type="ECO:0000313" key="3">
    <source>
        <dbReference type="Proteomes" id="UP001318860"/>
    </source>
</evidence>
<dbReference type="InterPro" id="IPR015655">
    <property type="entry name" value="PP2C"/>
</dbReference>
<reference evidence="2 3" key="1">
    <citation type="journal article" date="2021" name="Comput. Struct. Biotechnol. J.">
        <title>De novo genome assembly of the potent medicinal plant Rehmannia glutinosa using nanopore technology.</title>
        <authorList>
            <person name="Ma L."/>
            <person name="Dong C."/>
            <person name="Song C."/>
            <person name="Wang X."/>
            <person name="Zheng X."/>
            <person name="Niu Y."/>
            <person name="Chen S."/>
            <person name="Feng W."/>
        </authorList>
    </citation>
    <scope>NUCLEOTIDE SEQUENCE [LARGE SCALE GENOMIC DNA]</scope>
    <source>
        <strain evidence="2">DH-2019</strain>
    </source>
</reference>
<keyword evidence="3" id="KW-1185">Reference proteome</keyword>
<sequence length="346" mass="38515">MFRRKRSRRTFSDHVTTLHHLSSARNRIFANGRSSSSCIFTQQGRKGINQDAMIVWEDFMAEDVTFCGVFDGHGPHGHLVARKVRDTLPLKLSSFVNSFESERNGSSANCCNGNVKSDVVDSVKDTSVEDKVESSWREAFLKSYKAMDKELRSHPNVDCFCSGSTAVTVVKQGSNLFMGNIGDSRAILGSKDSNDSMVAIQLTVDLKPDLPREAERIKRCKGRVFALQDEPEEYGVISIPEFSHRILSDRDKFVVLASDGVWDVLSNEEVVEIVSSAPTRSSAARIRNYTVRSSEENDHYSKVAVDVEGGENGAATEDQNWSGLEGVTRVNSLVQLPRFSEERPRP</sequence>
<protein>
    <recommendedName>
        <fullName evidence="1">PPM-type phosphatase domain-containing protein</fullName>
    </recommendedName>
</protein>
<evidence type="ECO:0000313" key="2">
    <source>
        <dbReference type="EMBL" id="KAK6120659.1"/>
    </source>
</evidence>
<dbReference type="Gene3D" id="3.60.40.10">
    <property type="entry name" value="PPM-type phosphatase domain"/>
    <property type="match status" value="1"/>
</dbReference>
<feature type="domain" description="PPM-type phosphatase" evidence="1">
    <location>
        <begin position="36"/>
        <end position="307"/>
    </location>
</feature>
<dbReference type="InterPro" id="IPR001932">
    <property type="entry name" value="PPM-type_phosphatase-like_dom"/>
</dbReference>
<dbReference type="EMBL" id="JABTTQ020003039">
    <property type="protein sequence ID" value="KAK6120659.1"/>
    <property type="molecule type" value="Genomic_DNA"/>
</dbReference>
<dbReference type="PROSITE" id="PS51746">
    <property type="entry name" value="PPM_2"/>
    <property type="match status" value="1"/>
</dbReference>
<accession>A0ABR0UEB2</accession>
<organism evidence="2 3">
    <name type="scientific">Rehmannia glutinosa</name>
    <name type="common">Chinese foxglove</name>
    <dbReference type="NCBI Taxonomy" id="99300"/>
    <lineage>
        <taxon>Eukaryota</taxon>
        <taxon>Viridiplantae</taxon>
        <taxon>Streptophyta</taxon>
        <taxon>Embryophyta</taxon>
        <taxon>Tracheophyta</taxon>
        <taxon>Spermatophyta</taxon>
        <taxon>Magnoliopsida</taxon>
        <taxon>eudicotyledons</taxon>
        <taxon>Gunneridae</taxon>
        <taxon>Pentapetalae</taxon>
        <taxon>asterids</taxon>
        <taxon>lamiids</taxon>
        <taxon>Lamiales</taxon>
        <taxon>Orobanchaceae</taxon>
        <taxon>Rehmannieae</taxon>
        <taxon>Rehmannia</taxon>
    </lineage>
</organism>
<name>A0ABR0UEB2_REHGL</name>
<comment type="caution">
    <text evidence="2">The sequence shown here is derived from an EMBL/GenBank/DDBJ whole genome shotgun (WGS) entry which is preliminary data.</text>
</comment>
<dbReference type="InterPro" id="IPR036457">
    <property type="entry name" value="PPM-type-like_dom_sf"/>
</dbReference>
<gene>
    <name evidence="2" type="ORF">DH2020_045609</name>
</gene>
<dbReference type="Pfam" id="PF00481">
    <property type="entry name" value="PP2C"/>
    <property type="match status" value="1"/>
</dbReference>
<proteinExistence type="predicted"/>
<dbReference type="Proteomes" id="UP001318860">
    <property type="component" value="Unassembled WGS sequence"/>
</dbReference>
<dbReference type="SMART" id="SM00332">
    <property type="entry name" value="PP2Cc"/>
    <property type="match status" value="1"/>
</dbReference>
<dbReference type="CDD" id="cd00143">
    <property type="entry name" value="PP2Cc"/>
    <property type="match status" value="1"/>
</dbReference>